<evidence type="ECO:0000313" key="3">
    <source>
        <dbReference type="Proteomes" id="UP001165092"/>
    </source>
</evidence>
<dbReference type="AlphaFoldDB" id="A0A9W6UJI0"/>
<dbReference type="Proteomes" id="UP001165092">
    <property type="component" value="Unassembled WGS sequence"/>
</dbReference>
<organism evidence="2 3">
    <name type="scientific">Nocardiopsis ansamitocini</name>
    <dbReference type="NCBI Taxonomy" id="1670832"/>
    <lineage>
        <taxon>Bacteria</taxon>
        <taxon>Bacillati</taxon>
        <taxon>Actinomycetota</taxon>
        <taxon>Actinomycetes</taxon>
        <taxon>Streptosporangiales</taxon>
        <taxon>Nocardiopsidaceae</taxon>
        <taxon>Nocardiopsis</taxon>
    </lineage>
</organism>
<name>A0A9W6UJI0_9ACTN</name>
<feature type="region of interest" description="Disordered" evidence="1">
    <location>
        <begin position="79"/>
        <end position="103"/>
    </location>
</feature>
<keyword evidence="3" id="KW-1185">Reference proteome</keyword>
<reference evidence="2" key="1">
    <citation type="submission" date="2023-02" db="EMBL/GenBank/DDBJ databases">
        <title>Nocardiopsis ansamitocini NBRC 112285.</title>
        <authorList>
            <person name="Ichikawa N."/>
            <person name="Sato H."/>
            <person name="Tonouchi N."/>
        </authorList>
    </citation>
    <scope>NUCLEOTIDE SEQUENCE</scope>
    <source>
        <strain evidence="2">NBRC 112285</strain>
    </source>
</reference>
<accession>A0A9W6UJI0</accession>
<gene>
    <name evidence="2" type="ORF">Nans01_24310</name>
</gene>
<feature type="compositionally biased region" description="Basic and acidic residues" evidence="1">
    <location>
        <begin position="79"/>
        <end position="93"/>
    </location>
</feature>
<dbReference type="EMBL" id="BSQG01000003">
    <property type="protein sequence ID" value="GLU48080.1"/>
    <property type="molecule type" value="Genomic_DNA"/>
</dbReference>
<dbReference type="RefSeq" id="WP_285759448.1">
    <property type="nucleotide sequence ID" value="NZ_BSQG01000003.1"/>
</dbReference>
<sequence>MAKFAVSRRNPRIEQVCRDMQRALAADGPELVPAEAGGAVRTLAGARFGCTGSFEHAGLIGAADRHGGVLVPLIAHRPDRGRSVPARDARTGEQRQPGTAGRYPKGRMTWLRGLLSRGALRRILGLPIGCAKGVGMWTTKNACPQNACALRTPTATSWPSVSR</sequence>
<proteinExistence type="predicted"/>
<comment type="caution">
    <text evidence="2">The sequence shown here is derived from an EMBL/GenBank/DDBJ whole genome shotgun (WGS) entry which is preliminary data.</text>
</comment>
<protein>
    <submittedName>
        <fullName evidence="2">Uncharacterized protein</fullName>
    </submittedName>
</protein>
<evidence type="ECO:0000256" key="1">
    <source>
        <dbReference type="SAM" id="MobiDB-lite"/>
    </source>
</evidence>
<evidence type="ECO:0000313" key="2">
    <source>
        <dbReference type="EMBL" id="GLU48080.1"/>
    </source>
</evidence>